<reference evidence="1" key="1">
    <citation type="journal article" date="2015" name="Nature">
        <title>Complex archaea that bridge the gap between prokaryotes and eukaryotes.</title>
        <authorList>
            <person name="Spang A."/>
            <person name="Saw J.H."/>
            <person name="Jorgensen S.L."/>
            <person name="Zaremba-Niedzwiedzka K."/>
            <person name="Martijn J."/>
            <person name="Lind A.E."/>
            <person name="van Eijk R."/>
            <person name="Schleper C."/>
            <person name="Guy L."/>
            <person name="Ettema T.J."/>
        </authorList>
    </citation>
    <scope>NUCLEOTIDE SEQUENCE</scope>
</reference>
<comment type="caution">
    <text evidence="1">The sequence shown here is derived from an EMBL/GenBank/DDBJ whole genome shotgun (WGS) entry which is preliminary data.</text>
</comment>
<feature type="non-terminal residue" evidence="1">
    <location>
        <position position="70"/>
    </location>
</feature>
<name>A0A0F9K3I9_9ZZZZ</name>
<sequence>MNTDSMTLRVQDLLHRMRRAVAGSQSTIDPPFGDSPNLPDIYYVDSGNGSDGNDGRDPGFPMATIDAAIN</sequence>
<gene>
    <name evidence="1" type="ORF">LCGC14_1377970</name>
</gene>
<dbReference type="EMBL" id="LAZR01008770">
    <property type="protein sequence ID" value="KKM76659.1"/>
    <property type="molecule type" value="Genomic_DNA"/>
</dbReference>
<organism evidence="1">
    <name type="scientific">marine sediment metagenome</name>
    <dbReference type="NCBI Taxonomy" id="412755"/>
    <lineage>
        <taxon>unclassified sequences</taxon>
        <taxon>metagenomes</taxon>
        <taxon>ecological metagenomes</taxon>
    </lineage>
</organism>
<protein>
    <submittedName>
        <fullName evidence="1">Uncharacterized protein</fullName>
    </submittedName>
</protein>
<dbReference type="AlphaFoldDB" id="A0A0F9K3I9"/>
<accession>A0A0F9K3I9</accession>
<evidence type="ECO:0000313" key="1">
    <source>
        <dbReference type="EMBL" id="KKM76659.1"/>
    </source>
</evidence>
<proteinExistence type="predicted"/>